<protein>
    <recommendedName>
        <fullName evidence="10">Small ribosomal subunit biogenesis GTPase RsgA</fullName>
        <ecNumber evidence="10">3.6.1.-</ecNumber>
    </recommendedName>
</protein>
<dbReference type="PROSITE" id="PS50936">
    <property type="entry name" value="ENGC_GTPASE"/>
    <property type="match status" value="1"/>
</dbReference>
<feature type="binding site" evidence="10">
    <location>
        <begin position="107"/>
        <end position="110"/>
    </location>
    <ligand>
        <name>GTP</name>
        <dbReference type="ChEBI" id="CHEBI:37565"/>
    </ligand>
</feature>
<dbReference type="InterPro" id="IPR031944">
    <property type="entry name" value="RsgA_N"/>
</dbReference>
<dbReference type="HAMAP" id="MF_01820">
    <property type="entry name" value="GTPase_RsgA"/>
    <property type="match status" value="1"/>
</dbReference>
<dbReference type="GO" id="GO:0003924">
    <property type="term" value="F:GTPase activity"/>
    <property type="evidence" value="ECO:0007669"/>
    <property type="project" value="UniProtKB-UniRule"/>
</dbReference>
<dbReference type="PROSITE" id="PS51721">
    <property type="entry name" value="G_CP"/>
    <property type="match status" value="1"/>
</dbReference>
<dbReference type="GO" id="GO:0042274">
    <property type="term" value="P:ribosomal small subunit biogenesis"/>
    <property type="evidence" value="ECO:0007669"/>
    <property type="project" value="UniProtKB-UniRule"/>
</dbReference>
<dbReference type="CDD" id="cd01854">
    <property type="entry name" value="YjeQ_EngC"/>
    <property type="match status" value="1"/>
</dbReference>
<feature type="binding site" evidence="10">
    <location>
        <position position="246"/>
    </location>
    <ligand>
        <name>Zn(2+)</name>
        <dbReference type="ChEBI" id="CHEBI:29105"/>
    </ligand>
</feature>
<dbReference type="Gene3D" id="3.40.50.300">
    <property type="entry name" value="P-loop containing nucleotide triphosphate hydrolases"/>
    <property type="match status" value="1"/>
</dbReference>
<comment type="function">
    <text evidence="10">One of several proteins that assist in the late maturation steps of the functional core of the 30S ribosomal subunit. Helps release RbfA from mature subunits. May play a role in the assembly of ribosomal proteins into the subunit. Circularly permuted GTPase that catalyzes slow GTP hydrolysis, GTPase activity is stimulated by the 30S ribosomal subunit.</text>
</comment>
<dbReference type="InterPro" id="IPR012340">
    <property type="entry name" value="NA-bd_OB-fold"/>
</dbReference>
<evidence type="ECO:0000259" key="11">
    <source>
        <dbReference type="PROSITE" id="PS50936"/>
    </source>
</evidence>
<name>A0A9D2BTD9_9FIRM</name>
<evidence type="ECO:0000256" key="8">
    <source>
        <dbReference type="ARBA" id="ARBA00022884"/>
    </source>
</evidence>
<dbReference type="Pfam" id="PF16745">
    <property type="entry name" value="RsgA_N"/>
    <property type="match status" value="1"/>
</dbReference>
<comment type="subunit">
    <text evidence="10">Monomer. Associates with 30S ribosomal subunit, binds 16S rRNA.</text>
</comment>
<keyword evidence="4 10" id="KW-0699">rRNA-binding</keyword>
<keyword evidence="3 10" id="KW-0479">Metal-binding</keyword>
<comment type="caution">
    <text evidence="13">The sequence shown here is derived from an EMBL/GenBank/DDBJ whole genome shotgun (WGS) entry which is preliminary data.</text>
</comment>
<evidence type="ECO:0000256" key="6">
    <source>
        <dbReference type="ARBA" id="ARBA00022801"/>
    </source>
</evidence>
<evidence type="ECO:0000256" key="5">
    <source>
        <dbReference type="ARBA" id="ARBA00022741"/>
    </source>
</evidence>
<evidence type="ECO:0000313" key="13">
    <source>
        <dbReference type="EMBL" id="HIX94325.1"/>
    </source>
</evidence>
<dbReference type="NCBIfam" id="TIGR00157">
    <property type="entry name" value="ribosome small subunit-dependent GTPase A"/>
    <property type="match status" value="1"/>
</dbReference>
<sequence length="286" mass="30759">MAYITKGIGGFYYVRTAQGIVECKARGVFRKRGIAPVAGDNVVLSVDGSLIEEILPRKNVFVRPPVANLDVLFIVASTTQPVPSTLVLDALTSAALYKGVQPVLVVTKADLKAADTLAEAYAGSGIPLILLHYESGEGLDAVRGYIQGHLCAFCGNSGVGKSTLLNALAPELQRETGQISQKLGRGRHTTREVEIFEVCGGRLADTPGFASLEAQKLARIPKEELQHTFPEFEPYFGQCRFTGCSHRAETGCAVRAAVEAGKISPSRYASYLALYEEANARKAWEP</sequence>
<comment type="subcellular location">
    <subcellularLocation>
        <location evidence="10">Cytoplasm</location>
    </subcellularLocation>
</comment>
<dbReference type="PANTHER" id="PTHR32120">
    <property type="entry name" value="SMALL RIBOSOMAL SUBUNIT BIOGENESIS GTPASE RSGA"/>
    <property type="match status" value="1"/>
</dbReference>
<keyword evidence="2 10" id="KW-0690">Ribosome biogenesis</keyword>
<dbReference type="InterPro" id="IPR010914">
    <property type="entry name" value="RsgA_GTPase_dom"/>
</dbReference>
<keyword evidence="7 10" id="KW-0862">Zinc</keyword>
<dbReference type="InterPro" id="IPR027417">
    <property type="entry name" value="P-loop_NTPase"/>
</dbReference>
<dbReference type="SUPFAM" id="SSF52540">
    <property type="entry name" value="P-loop containing nucleoside triphosphate hydrolases"/>
    <property type="match status" value="1"/>
</dbReference>
<feature type="domain" description="EngC GTPase" evidence="11">
    <location>
        <begin position="67"/>
        <end position="210"/>
    </location>
</feature>
<evidence type="ECO:0000259" key="12">
    <source>
        <dbReference type="PROSITE" id="PS51721"/>
    </source>
</evidence>
<dbReference type="PANTHER" id="PTHR32120:SF11">
    <property type="entry name" value="SMALL RIBOSOMAL SUBUNIT BIOGENESIS GTPASE RSGA 1, MITOCHONDRIAL-RELATED"/>
    <property type="match status" value="1"/>
</dbReference>
<dbReference type="Gene3D" id="2.40.50.140">
    <property type="entry name" value="Nucleic acid-binding proteins"/>
    <property type="match status" value="1"/>
</dbReference>
<evidence type="ECO:0000256" key="4">
    <source>
        <dbReference type="ARBA" id="ARBA00022730"/>
    </source>
</evidence>
<gene>
    <name evidence="10 13" type="primary">rsgA</name>
    <name evidence="13" type="ORF">H9846_02590</name>
</gene>
<evidence type="ECO:0000256" key="2">
    <source>
        <dbReference type="ARBA" id="ARBA00022517"/>
    </source>
</evidence>
<comment type="cofactor">
    <cofactor evidence="10">
        <name>Zn(2+)</name>
        <dbReference type="ChEBI" id="CHEBI:29105"/>
    </cofactor>
    <text evidence="10">Binds 1 zinc ion per subunit.</text>
</comment>
<dbReference type="InterPro" id="IPR030378">
    <property type="entry name" value="G_CP_dom"/>
</dbReference>
<dbReference type="InterPro" id="IPR004881">
    <property type="entry name" value="Ribosome_biogen_GTPase_RsgA"/>
</dbReference>
<dbReference type="EMBL" id="DXEI01000046">
    <property type="protein sequence ID" value="HIX94325.1"/>
    <property type="molecule type" value="Genomic_DNA"/>
</dbReference>
<keyword evidence="9 10" id="KW-0342">GTP-binding</keyword>
<evidence type="ECO:0000256" key="10">
    <source>
        <dbReference type="HAMAP-Rule" id="MF_01820"/>
    </source>
</evidence>
<evidence type="ECO:0000256" key="1">
    <source>
        <dbReference type="ARBA" id="ARBA00022490"/>
    </source>
</evidence>
<feature type="domain" description="CP-type G" evidence="12">
    <location>
        <begin position="58"/>
        <end position="212"/>
    </location>
</feature>
<reference evidence="13" key="2">
    <citation type="submission" date="2021-04" db="EMBL/GenBank/DDBJ databases">
        <authorList>
            <person name="Gilroy R."/>
        </authorList>
    </citation>
    <scope>NUCLEOTIDE SEQUENCE</scope>
    <source>
        <strain evidence="13">ChiHecec2B26-7398</strain>
    </source>
</reference>
<dbReference type="AlphaFoldDB" id="A0A9D2BTD9"/>
<evidence type="ECO:0000256" key="3">
    <source>
        <dbReference type="ARBA" id="ARBA00022723"/>
    </source>
</evidence>
<dbReference type="GO" id="GO:0005525">
    <property type="term" value="F:GTP binding"/>
    <property type="evidence" value="ECO:0007669"/>
    <property type="project" value="UniProtKB-UniRule"/>
</dbReference>
<dbReference type="SUPFAM" id="SSF50249">
    <property type="entry name" value="Nucleic acid-binding proteins"/>
    <property type="match status" value="1"/>
</dbReference>
<evidence type="ECO:0000313" key="14">
    <source>
        <dbReference type="Proteomes" id="UP000886751"/>
    </source>
</evidence>
<accession>A0A9D2BTD9</accession>
<evidence type="ECO:0000256" key="7">
    <source>
        <dbReference type="ARBA" id="ARBA00022833"/>
    </source>
</evidence>
<dbReference type="GO" id="GO:0046872">
    <property type="term" value="F:metal ion binding"/>
    <property type="evidence" value="ECO:0007669"/>
    <property type="project" value="UniProtKB-KW"/>
</dbReference>
<dbReference type="GO" id="GO:0005737">
    <property type="term" value="C:cytoplasm"/>
    <property type="evidence" value="ECO:0007669"/>
    <property type="project" value="UniProtKB-SubCell"/>
</dbReference>
<feature type="binding site" evidence="10">
    <location>
        <position position="244"/>
    </location>
    <ligand>
        <name>Zn(2+)</name>
        <dbReference type="ChEBI" id="CHEBI:29105"/>
    </ligand>
</feature>
<dbReference type="Pfam" id="PF03193">
    <property type="entry name" value="RsgA_GTPase"/>
    <property type="match status" value="1"/>
</dbReference>
<feature type="binding site" evidence="10">
    <location>
        <begin position="155"/>
        <end position="163"/>
    </location>
    <ligand>
        <name>GTP</name>
        <dbReference type="ChEBI" id="CHEBI:37565"/>
    </ligand>
</feature>
<reference evidence="13" key="1">
    <citation type="journal article" date="2021" name="PeerJ">
        <title>Extensive microbial diversity within the chicken gut microbiome revealed by metagenomics and culture.</title>
        <authorList>
            <person name="Gilroy R."/>
            <person name="Ravi A."/>
            <person name="Getino M."/>
            <person name="Pursley I."/>
            <person name="Horton D.L."/>
            <person name="Alikhan N.F."/>
            <person name="Baker D."/>
            <person name="Gharbi K."/>
            <person name="Hall N."/>
            <person name="Watson M."/>
            <person name="Adriaenssens E.M."/>
            <person name="Foster-Nyarko E."/>
            <person name="Jarju S."/>
            <person name="Secka A."/>
            <person name="Antonio M."/>
            <person name="Oren A."/>
            <person name="Chaudhuri R.R."/>
            <person name="La Ragione R."/>
            <person name="Hildebrand F."/>
            <person name="Pallen M.J."/>
        </authorList>
    </citation>
    <scope>NUCLEOTIDE SEQUENCE</scope>
    <source>
        <strain evidence="13">ChiHecec2B26-7398</strain>
    </source>
</reference>
<keyword evidence="8 10" id="KW-0694">RNA-binding</keyword>
<evidence type="ECO:0000256" key="9">
    <source>
        <dbReference type="ARBA" id="ARBA00023134"/>
    </source>
</evidence>
<dbReference type="GO" id="GO:0019843">
    <property type="term" value="F:rRNA binding"/>
    <property type="evidence" value="ECO:0007669"/>
    <property type="project" value="UniProtKB-KW"/>
</dbReference>
<organism evidence="13 14">
    <name type="scientific">Candidatus Gemmiger excrementipullorum</name>
    <dbReference type="NCBI Taxonomy" id="2838610"/>
    <lineage>
        <taxon>Bacteria</taxon>
        <taxon>Bacillati</taxon>
        <taxon>Bacillota</taxon>
        <taxon>Clostridia</taxon>
        <taxon>Eubacteriales</taxon>
        <taxon>Gemmiger</taxon>
    </lineage>
</organism>
<dbReference type="Gene3D" id="1.10.40.50">
    <property type="entry name" value="Probable gtpase engc, domain 3"/>
    <property type="match status" value="1"/>
</dbReference>
<proteinExistence type="inferred from homology"/>
<dbReference type="Proteomes" id="UP000886751">
    <property type="component" value="Unassembled WGS sequence"/>
</dbReference>
<keyword evidence="1 10" id="KW-0963">Cytoplasm</keyword>
<keyword evidence="6 10" id="KW-0378">Hydrolase</keyword>
<feature type="binding site" evidence="10">
    <location>
        <position position="239"/>
    </location>
    <ligand>
        <name>Zn(2+)</name>
        <dbReference type="ChEBI" id="CHEBI:29105"/>
    </ligand>
</feature>
<comment type="similarity">
    <text evidence="10">Belongs to the TRAFAC class YlqF/YawG GTPase family. RsgA subfamily.</text>
</comment>
<feature type="binding site" evidence="10">
    <location>
        <position position="252"/>
    </location>
    <ligand>
        <name>Zn(2+)</name>
        <dbReference type="ChEBI" id="CHEBI:29105"/>
    </ligand>
</feature>
<keyword evidence="5 10" id="KW-0547">Nucleotide-binding</keyword>
<dbReference type="EC" id="3.6.1.-" evidence="10"/>
<dbReference type="CDD" id="cd04466">
    <property type="entry name" value="S1_YloQ_GTPase"/>
    <property type="match status" value="1"/>
</dbReference>